<reference evidence="3 4" key="1">
    <citation type="journal article" date="2013" name="Genome Announc.">
        <title>Complete genome sequence of Myxococcus stipitatus strain DSM 14675, a fruiting myxobacterium.</title>
        <authorList>
            <person name="Huntley S."/>
            <person name="Kneip S."/>
            <person name="Treuner-Lange A."/>
            <person name="Sogaard-Andersen L."/>
        </authorList>
    </citation>
    <scope>NUCLEOTIDE SEQUENCE [LARGE SCALE GENOMIC DNA]</scope>
    <source>
        <strain evidence="4">DSM 14675 / JCM 12634 / Mx s8</strain>
    </source>
</reference>
<feature type="signal peptide" evidence="1">
    <location>
        <begin position="1"/>
        <end position="21"/>
    </location>
</feature>
<dbReference type="KEGG" id="msd:MYSTI_02111"/>
<feature type="chain" id="PRO_5003983627" description="Peptidase M12A domain-containing protein" evidence="1">
    <location>
        <begin position="22"/>
        <end position="350"/>
    </location>
</feature>
<feature type="domain" description="Peptidase M12A" evidence="2">
    <location>
        <begin position="164"/>
        <end position="187"/>
    </location>
</feature>
<dbReference type="InterPro" id="IPR001506">
    <property type="entry name" value="Peptidase_M12A"/>
</dbReference>
<dbReference type="PATRIC" id="fig|1278073.3.peg.2150"/>
<proteinExistence type="predicted"/>
<dbReference type="EMBL" id="CP004025">
    <property type="protein sequence ID" value="AGC43440.1"/>
    <property type="molecule type" value="Genomic_DNA"/>
</dbReference>
<evidence type="ECO:0000256" key="1">
    <source>
        <dbReference type="SAM" id="SignalP"/>
    </source>
</evidence>
<organism evidence="3 4">
    <name type="scientific">Myxococcus stipitatus (strain DSM 14675 / JCM 12634 / Mx s8)</name>
    <dbReference type="NCBI Taxonomy" id="1278073"/>
    <lineage>
        <taxon>Bacteria</taxon>
        <taxon>Pseudomonadati</taxon>
        <taxon>Myxococcota</taxon>
        <taxon>Myxococcia</taxon>
        <taxon>Myxococcales</taxon>
        <taxon>Cystobacterineae</taxon>
        <taxon>Myxococcaceae</taxon>
        <taxon>Myxococcus</taxon>
    </lineage>
</organism>
<gene>
    <name evidence="3" type="ordered locus">MYSTI_02111</name>
</gene>
<dbReference type="RefSeq" id="WP_015347702.1">
    <property type="nucleotide sequence ID" value="NC_020126.1"/>
</dbReference>
<evidence type="ECO:0000313" key="4">
    <source>
        <dbReference type="Proteomes" id="UP000011131"/>
    </source>
</evidence>
<dbReference type="AlphaFoldDB" id="L7U6I5"/>
<dbReference type="HOGENOM" id="CLU_791852_0_0_7"/>
<dbReference type="GO" id="GO:0004222">
    <property type="term" value="F:metalloendopeptidase activity"/>
    <property type="evidence" value="ECO:0007669"/>
    <property type="project" value="InterPro"/>
</dbReference>
<dbReference type="GO" id="GO:0006508">
    <property type="term" value="P:proteolysis"/>
    <property type="evidence" value="ECO:0007669"/>
    <property type="project" value="InterPro"/>
</dbReference>
<dbReference type="STRING" id="1278073.MYSTI_02111"/>
<dbReference type="Gene3D" id="3.40.390.10">
    <property type="entry name" value="Collagenase (Catalytic Domain)"/>
    <property type="match status" value="1"/>
</dbReference>
<keyword evidence="1" id="KW-0732">Signal</keyword>
<evidence type="ECO:0000313" key="3">
    <source>
        <dbReference type="EMBL" id="AGC43440.1"/>
    </source>
</evidence>
<dbReference type="SUPFAM" id="SSF55486">
    <property type="entry name" value="Metalloproteases ('zincins'), catalytic domain"/>
    <property type="match status" value="1"/>
</dbReference>
<sequence>MKTRQGLLLLASVLTGFSAQAAAWNGGTHDTTPSVCFVGNALTARPDRVQQVLDYIEDFERAANIRFTYMGTCPAPVVLANGTEWHSGDIRIVLWGTNTSPFGQVPGVGCRMFLDENGNYTGENDGGSSWSNFPGSLAENRSCRYNLKLGDDADALGVPWRDHTLHEFGHALGLVHEHERDDADAAVACGSGGFGGDISTAHLTVYDRYSVMNYRFLACGINGNYGHAGLSALDRLGMHILYPEPTPVAELWGRTVIQTTESLSLMSAWAARGADIGFTAPWFQWTLSGVTVSSTSTLNGSLQAGTYPLQLSYQDFRGRMYSYSGTVKVLTPADYARRIVSPIATLSPLM</sequence>
<protein>
    <recommendedName>
        <fullName evidence="2">Peptidase M12A domain-containing protein</fullName>
    </recommendedName>
</protein>
<dbReference type="InterPro" id="IPR024079">
    <property type="entry name" value="MetalloPept_cat_dom_sf"/>
</dbReference>
<name>L7U6I5_MYXSD</name>
<keyword evidence="4" id="KW-1185">Reference proteome</keyword>
<dbReference type="OrthoDB" id="480426at2"/>
<evidence type="ECO:0000259" key="2">
    <source>
        <dbReference type="Pfam" id="PF01400"/>
    </source>
</evidence>
<dbReference type="Proteomes" id="UP000011131">
    <property type="component" value="Chromosome"/>
</dbReference>
<dbReference type="Pfam" id="PF01400">
    <property type="entry name" value="Astacin"/>
    <property type="match status" value="1"/>
</dbReference>
<accession>L7U6I5</accession>